<dbReference type="SMART" id="SM00044">
    <property type="entry name" value="CYCc"/>
    <property type="match status" value="1"/>
</dbReference>
<reference evidence="4" key="1">
    <citation type="submission" date="2021-02" db="EMBL/GenBank/DDBJ databases">
        <title>Leucobacter sp. CX169.</title>
        <authorList>
            <person name="Cheng Y."/>
        </authorList>
    </citation>
    <scope>NUCLEOTIDE SEQUENCE [LARGE SCALE GENOMIC DNA]</scope>
    <source>
        <strain evidence="4">JY899</strain>
    </source>
</reference>
<dbReference type="SUPFAM" id="SSF55073">
    <property type="entry name" value="Nucleotide cyclase"/>
    <property type="match status" value="1"/>
</dbReference>
<gene>
    <name evidence="3" type="ORF">JVW63_03080</name>
</gene>
<accession>A0ABS2TDG9</accession>
<evidence type="ECO:0000259" key="2">
    <source>
        <dbReference type="PROSITE" id="PS50125"/>
    </source>
</evidence>
<evidence type="ECO:0000313" key="4">
    <source>
        <dbReference type="Proteomes" id="UP000705983"/>
    </source>
</evidence>
<comment type="caution">
    <text evidence="3">The sequence shown here is derived from an EMBL/GenBank/DDBJ whole genome shotgun (WGS) entry which is preliminary data.</text>
</comment>
<sequence>MEVADRLEVEPRTIRRMWTAMGFPGIEDEENDQIFTGYDIEMMRRHLDKLSAGQLDANTLNSLVLAQGHMADRLVLWQHEALVEFAESTFEIDDIAARYWVIDHVDDYLSLLEDQMRYVWRRHMAAFLRRSDLELRRRGPDLDTPDIMPLQRAVGFIDLVAFTSKSRELGSAQLVTFIRDFEFTCREIITQNGARLVKTVGDAVIFIADDLTIGAKVATELVYQLGKIEGMLPVKASLLWGRVVSSFGDIFGPTVNLASRLVDIADEGSILIDRATYTALGDAGRGSYMVLPYGQQDLGGTGTVEIFELKKFR</sequence>
<protein>
    <submittedName>
        <fullName evidence="3">Adenylate/guanylate cyclase domain-containing protein</fullName>
    </submittedName>
</protein>
<evidence type="ECO:0000256" key="1">
    <source>
        <dbReference type="ARBA" id="ARBA00005381"/>
    </source>
</evidence>
<comment type="similarity">
    <text evidence="1">Belongs to the adenylyl cyclase class-3 family.</text>
</comment>
<organism evidence="3 4">
    <name type="scientific">Flaviflexus equikiangi</name>
    <dbReference type="NCBI Taxonomy" id="2758573"/>
    <lineage>
        <taxon>Bacteria</taxon>
        <taxon>Bacillati</taxon>
        <taxon>Actinomycetota</taxon>
        <taxon>Actinomycetes</taxon>
        <taxon>Actinomycetales</taxon>
        <taxon>Actinomycetaceae</taxon>
        <taxon>Flaviflexus</taxon>
    </lineage>
</organism>
<evidence type="ECO:0000313" key="3">
    <source>
        <dbReference type="EMBL" id="MBM9432687.1"/>
    </source>
</evidence>
<dbReference type="InterPro" id="IPR050697">
    <property type="entry name" value="Adenylyl/Guanylyl_Cyclase_3/4"/>
</dbReference>
<dbReference type="PANTHER" id="PTHR43081">
    <property type="entry name" value="ADENYLATE CYCLASE, TERMINAL-DIFFERENTIATION SPECIFIC-RELATED"/>
    <property type="match status" value="1"/>
</dbReference>
<dbReference type="InterPro" id="IPR001054">
    <property type="entry name" value="A/G_cyclase"/>
</dbReference>
<proteinExistence type="inferred from homology"/>
<name>A0ABS2TDG9_9ACTO</name>
<dbReference type="InterPro" id="IPR029787">
    <property type="entry name" value="Nucleotide_cyclase"/>
</dbReference>
<dbReference type="PROSITE" id="PS50125">
    <property type="entry name" value="GUANYLATE_CYCLASE_2"/>
    <property type="match status" value="1"/>
</dbReference>
<dbReference type="EMBL" id="JAFFJS010000001">
    <property type="protein sequence ID" value="MBM9432687.1"/>
    <property type="molecule type" value="Genomic_DNA"/>
</dbReference>
<dbReference type="PANTHER" id="PTHR43081:SF1">
    <property type="entry name" value="ADENYLATE CYCLASE, TERMINAL-DIFFERENTIATION SPECIFIC"/>
    <property type="match status" value="1"/>
</dbReference>
<dbReference type="CDD" id="cd07302">
    <property type="entry name" value="CHD"/>
    <property type="match status" value="1"/>
</dbReference>
<dbReference type="Proteomes" id="UP000705983">
    <property type="component" value="Unassembled WGS sequence"/>
</dbReference>
<keyword evidence="4" id="KW-1185">Reference proteome</keyword>
<dbReference type="Gene3D" id="3.30.70.1230">
    <property type="entry name" value="Nucleotide cyclase"/>
    <property type="match status" value="1"/>
</dbReference>
<feature type="domain" description="Guanylate cyclase" evidence="2">
    <location>
        <begin position="153"/>
        <end position="262"/>
    </location>
</feature>